<evidence type="ECO:0000256" key="4">
    <source>
        <dbReference type="PIRSR" id="PIRSR601310-3"/>
    </source>
</evidence>
<dbReference type="Pfam" id="PF11969">
    <property type="entry name" value="DcpS_C"/>
    <property type="match status" value="1"/>
</dbReference>
<evidence type="ECO:0000313" key="7">
    <source>
        <dbReference type="EMBL" id="RKP10837.1"/>
    </source>
</evidence>
<name>A0A4P9XX18_9FUNG</name>
<reference evidence="8" key="1">
    <citation type="journal article" date="2018" name="Nat. Microbiol.">
        <title>Leveraging single-cell genomics to expand the fungal tree of life.</title>
        <authorList>
            <person name="Ahrendt S.R."/>
            <person name="Quandt C.A."/>
            <person name="Ciobanu D."/>
            <person name="Clum A."/>
            <person name="Salamov A."/>
            <person name="Andreopoulos B."/>
            <person name="Cheng J.F."/>
            <person name="Woyke T."/>
            <person name="Pelin A."/>
            <person name="Henrissat B."/>
            <person name="Reynolds N.K."/>
            <person name="Benny G.L."/>
            <person name="Smith M.E."/>
            <person name="James T.Y."/>
            <person name="Grigoriev I.V."/>
        </authorList>
    </citation>
    <scope>NUCLEOTIDE SEQUENCE [LARGE SCALE GENOMIC DNA]</scope>
    <source>
        <strain evidence="8">RSA 1356</strain>
    </source>
</reference>
<evidence type="ECO:0000256" key="3">
    <source>
        <dbReference type="PIRSR" id="PIRSR601310-1"/>
    </source>
</evidence>
<dbReference type="GO" id="GO:0000166">
    <property type="term" value="F:nucleotide binding"/>
    <property type="evidence" value="ECO:0007669"/>
    <property type="project" value="UniProtKB-KW"/>
</dbReference>
<evidence type="ECO:0000313" key="8">
    <source>
        <dbReference type="Proteomes" id="UP000271241"/>
    </source>
</evidence>
<dbReference type="PANTHER" id="PTHR12486:SF5">
    <property type="entry name" value="ADENOSINE 5'-MONOPHOSPHORAMIDASE HINT3"/>
    <property type="match status" value="1"/>
</dbReference>
<dbReference type="SUPFAM" id="SSF54197">
    <property type="entry name" value="HIT-like"/>
    <property type="match status" value="1"/>
</dbReference>
<keyword evidence="1" id="KW-0547">Nucleotide-binding</keyword>
<dbReference type="STRING" id="78915.A0A4P9XX18"/>
<feature type="active site" description="Tele-AMP-histidine intermediate" evidence="3">
    <location>
        <position position="103"/>
    </location>
</feature>
<dbReference type="PANTHER" id="PTHR12486">
    <property type="entry name" value="APRATAXIN-RELATED"/>
    <property type="match status" value="1"/>
</dbReference>
<dbReference type="GO" id="GO:0016787">
    <property type="term" value="F:hydrolase activity"/>
    <property type="evidence" value="ECO:0007669"/>
    <property type="project" value="UniProtKB-KW"/>
</dbReference>
<dbReference type="Gene3D" id="3.30.428.10">
    <property type="entry name" value="HIT-like"/>
    <property type="match status" value="1"/>
</dbReference>
<organism evidence="7 8">
    <name type="scientific">Thamnocephalis sphaerospora</name>
    <dbReference type="NCBI Taxonomy" id="78915"/>
    <lineage>
        <taxon>Eukaryota</taxon>
        <taxon>Fungi</taxon>
        <taxon>Fungi incertae sedis</taxon>
        <taxon>Zoopagomycota</taxon>
        <taxon>Zoopagomycotina</taxon>
        <taxon>Zoopagomycetes</taxon>
        <taxon>Zoopagales</taxon>
        <taxon>Sigmoideomycetaceae</taxon>
        <taxon>Thamnocephalis</taxon>
    </lineage>
</organism>
<protein>
    <submittedName>
        <fullName evidence="7">HIT-like domain-containing protein</fullName>
    </submittedName>
</protein>
<dbReference type="InterPro" id="IPR036265">
    <property type="entry name" value="HIT-like_sf"/>
</dbReference>
<dbReference type="Proteomes" id="UP000271241">
    <property type="component" value="Unassembled WGS sequence"/>
</dbReference>
<gene>
    <name evidence="7" type="ORF">THASP1DRAFT_27376</name>
</gene>
<evidence type="ECO:0000256" key="5">
    <source>
        <dbReference type="PROSITE-ProRule" id="PRU00464"/>
    </source>
</evidence>
<evidence type="ECO:0000256" key="1">
    <source>
        <dbReference type="ARBA" id="ARBA00022741"/>
    </source>
</evidence>
<dbReference type="AlphaFoldDB" id="A0A4P9XX18"/>
<dbReference type="EMBL" id="KZ992435">
    <property type="protein sequence ID" value="RKP10837.1"/>
    <property type="molecule type" value="Genomic_DNA"/>
</dbReference>
<proteinExistence type="predicted"/>
<dbReference type="PROSITE" id="PS51084">
    <property type="entry name" value="HIT_2"/>
    <property type="match status" value="1"/>
</dbReference>
<dbReference type="InterPro" id="IPR011146">
    <property type="entry name" value="HIT-like"/>
</dbReference>
<keyword evidence="2" id="KW-0378">Hydrolase</keyword>
<feature type="domain" description="HIT" evidence="6">
    <location>
        <begin position="11"/>
        <end position="117"/>
    </location>
</feature>
<feature type="short sequence motif" description="Histidine triad motif" evidence="4 5">
    <location>
        <begin position="101"/>
        <end position="105"/>
    </location>
</feature>
<evidence type="ECO:0000256" key="2">
    <source>
        <dbReference type="ARBA" id="ARBA00022801"/>
    </source>
</evidence>
<keyword evidence="8" id="KW-1185">Reference proteome</keyword>
<dbReference type="PRINTS" id="PR00332">
    <property type="entry name" value="HISTRIAD"/>
</dbReference>
<sequence>MGQSFLKRRCIFCNVRQEAGFNIVYQDEHLIAFHDRSPAGQLHLQVIPRAHIGTIKDLTKNHVELVDSMISLGKRVLTELGHDPAQARIGFHRPPFNSVKHLHMHVITTPFRSRFKALMFKPGHRWYTDAVDVLEMLKASRKVG</sequence>
<accession>A0A4P9XX18</accession>
<dbReference type="OrthoDB" id="1915375at2759"/>
<dbReference type="InterPro" id="IPR001310">
    <property type="entry name" value="Histidine_triad_HIT"/>
</dbReference>
<evidence type="ECO:0000259" key="6">
    <source>
        <dbReference type="PROSITE" id="PS51084"/>
    </source>
</evidence>